<organism evidence="2">
    <name type="scientific">invertebrate metagenome</name>
    <dbReference type="NCBI Taxonomy" id="1711999"/>
    <lineage>
        <taxon>unclassified sequences</taxon>
        <taxon>metagenomes</taxon>
        <taxon>organismal metagenomes</taxon>
    </lineage>
</organism>
<protein>
    <recommendedName>
        <fullName evidence="1">Integrase catalytic domain-containing protein</fullName>
    </recommendedName>
</protein>
<evidence type="ECO:0000259" key="1">
    <source>
        <dbReference type="Pfam" id="PF13683"/>
    </source>
</evidence>
<name>A0A2H9T8U4_9ZZZZ</name>
<dbReference type="EMBL" id="NSIT01000056">
    <property type="protein sequence ID" value="PJE79633.1"/>
    <property type="molecule type" value="Genomic_DNA"/>
</dbReference>
<dbReference type="GO" id="GO:0015074">
    <property type="term" value="P:DNA integration"/>
    <property type="evidence" value="ECO:0007669"/>
    <property type="project" value="InterPro"/>
</dbReference>
<evidence type="ECO:0000313" key="2">
    <source>
        <dbReference type="EMBL" id="PJE79633.1"/>
    </source>
</evidence>
<comment type="caution">
    <text evidence="2">The sequence shown here is derived from an EMBL/GenBank/DDBJ whole genome shotgun (WGS) entry which is preliminary data.</text>
</comment>
<gene>
    <name evidence="2" type="ORF">CI610_01383</name>
</gene>
<reference evidence="2" key="1">
    <citation type="journal article" date="2017" name="Appl. Environ. Microbiol.">
        <title>Molecular characterization of an Endozoicomonas-like organism causing infection in king scallop Pecten maximus L.</title>
        <authorList>
            <person name="Cano I."/>
            <person name="van Aerle R."/>
            <person name="Ross S."/>
            <person name="Verner-Jeffreys D.W."/>
            <person name="Paley R.K."/>
            <person name="Rimmer G."/>
            <person name="Ryder D."/>
            <person name="Hooper P."/>
            <person name="Stone D."/>
            <person name="Feist S.W."/>
        </authorList>
    </citation>
    <scope>NUCLEOTIDE SEQUENCE</scope>
</reference>
<dbReference type="Pfam" id="PF13683">
    <property type="entry name" value="rve_3"/>
    <property type="match status" value="1"/>
</dbReference>
<dbReference type="AlphaFoldDB" id="A0A2H9T8U4"/>
<feature type="domain" description="Integrase catalytic" evidence="1">
    <location>
        <begin position="17"/>
        <end position="52"/>
    </location>
</feature>
<dbReference type="InterPro" id="IPR001584">
    <property type="entry name" value="Integrase_cat-core"/>
</dbReference>
<sequence length="143" mass="16919">MHTWSVSTGLIAKRFLVLNRYIFKTLNHLRQLTHDWIHQYNKERPHDSLDDMILWEYSEKYRMSETLVQTVPKKGKVTKVSPYNSSTDAIKHTLHGDLEIRLVIYTSLLENWLEFQPVLVTEHEAGHNRFLLVLCKNCNNTNL</sequence>
<proteinExistence type="predicted"/>
<accession>A0A2H9T8U4</accession>